<evidence type="ECO:0000313" key="1">
    <source>
        <dbReference type="EMBL" id="QDU60737.1"/>
    </source>
</evidence>
<organism evidence="1 2">
    <name type="scientific">Kolteria novifilia</name>
    <dbReference type="NCBI Taxonomy" id="2527975"/>
    <lineage>
        <taxon>Bacteria</taxon>
        <taxon>Pseudomonadati</taxon>
        <taxon>Planctomycetota</taxon>
        <taxon>Planctomycetia</taxon>
        <taxon>Kolteriales</taxon>
        <taxon>Kolteriaceae</taxon>
        <taxon>Kolteria</taxon>
    </lineage>
</organism>
<protein>
    <submittedName>
        <fullName evidence="1">Uncharacterized protein</fullName>
    </submittedName>
</protein>
<keyword evidence="2" id="KW-1185">Reference proteome</keyword>
<sequence>MVGSFNGVASGGGATVTTVGHELLLVKEFAPRRLRREKMTSHRLIGSIHRRVNSGAFWGFSCQLLKCPVTSCKISQTREPK</sequence>
<reference evidence="1 2" key="1">
    <citation type="submission" date="2019-02" db="EMBL/GenBank/DDBJ databases">
        <title>Deep-cultivation of Planctomycetes and their phenomic and genomic characterization uncovers novel biology.</title>
        <authorList>
            <person name="Wiegand S."/>
            <person name="Jogler M."/>
            <person name="Boedeker C."/>
            <person name="Pinto D."/>
            <person name="Vollmers J."/>
            <person name="Rivas-Marin E."/>
            <person name="Kohn T."/>
            <person name="Peeters S.H."/>
            <person name="Heuer A."/>
            <person name="Rast P."/>
            <person name="Oberbeckmann S."/>
            <person name="Bunk B."/>
            <person name="Jeske O."/>
            <person name="Meyerdierks A."/>
            <person name="Storesund J.E."/>
            <person name="Kallscheuer N."/>
            <person name="Luecker S."/>
            <person name="Lage O.M."/>
            <person name="Pohl T."/>
            <person name="Merkel B.J."/>
            <person name="Hornburger P."/>
            <person name="Mueller R.-W."/>
            <person name="Bruemmer F."/>
            <person name="Labrenz M."/>
            <person name="Spormann A.M."/>
            <person name="Op den Camp H."/>
            <person name="Overmann J."/>
            <person name="Amann R."/>
            <person name="Jetten M.S.M."/>
            <person name="Mascher T."/>
            <person name="Medema M.H."/>
            <person name="Devos D.P."/>
            <person name="Kaster A.-K."/>
            <person name="Ovreas L."/>
            <person name="Rohde M."/>
            <person name="Galperin M.Y."/>
            <person name="Jogler C."/>
        </authorList>
    </citation>
    <scope>NUCLEOTIDE SEQUENCE [LARGE SCALE GENOMIC DNA]</scope>
    <source>
        <strain evidence="1 2">Pan216</strain>
    </source>
</reference>
<proteinExistence type="predicted"/>
<dbReference type="AlphaFoldDB" id="A0A518B1A0"/>
<name>A0A518B1A0_9BACT</name>
<dbReference type="EMBL" id="CP036279">
    <property type="protein sequence ID" value="QDU60737.1"/>
    <property type="molecule type" value="Genomic_DNA"/>
</dbReference>
<gene>
    <name evidence="1" type="ORF">Pan216_15870</name>
</gene>
<dbReference type="KEGG" id="knv:Pan216_15870"/>
<dbReference type="Proteomes" id="UP000317093">
    <property type="component" value="Chromosome"/>
</dbReference>
<evidence type="ECO:0000313" key="2">
    <source>
        <dbReference type="Proteomes" id="UP000317093"/>
    </source>
</evidence>
<accession>A0A518B1A0</accession>